<sequence length="71" mass="7962">MKNRWYCYSDDNTCFPPQINARLYSQFHGSKRGIVHASCHATLFGMGTPTLKRGSNNVAGSRITKRVLETA</sequence>
<keyword evidence="2" id="KW-1185">Reference proteome</keyword>
<name>A0A1G4IFA5_TRYEQ</name>
<dbReference type="Proteomes" id="UP000195570">
    <property type="component" value="Unassembled WGS sequence"/>
</dbReference>
<dbReference type="GeneID" id="92376558"/>
<dbReference type="EMBL" id="CZPT02001556">
    <property type="protein sequence ID" value="SCU71038.1"/>
    <property type="molecule type" value="Genomic_DNA"/>
</dbReference>
<organism evidence="1 2">
    <name type="scientific">Trypanosoma equiperdum</name>
    <dbReference type="NCBI Taxonomy" id="5694"/>
    <lineage>
        <taxon>Eukaryota</taxon>
        <taxon>Discoba</taxon>
        <taxon>Euglenozoa</taxon>
        <taxon>Kinetoplastea</taxon>
        <taxon>Metakinetoplastina</taxon>
        <taxon>Trypanosomatida</taxon>
        <taxon>Trypanosomatidae</taxon>
        <taxon>Trypanosoma</taxon>
    </lineage>
</organism>
<protein>
    <submittedName>
        <fullName evidence="1">Uncharacterized protein</fullName>
    </submittedName>
</protein>
<evidence type="ECO:0000313" key="2">
    <source>
        <dbReference type="Proteomes" id="UP000195570"/>
    </source>
</evidence>
<comment type="caution">
    <text evidence="1">The sequence shown here is derived from an EMBL/GenBank/DDBJ whole genome shotgun (WGS) entry which is preliminary data.</text>
</comment>
<dbReference type="AlphaFoldDB" id="A0A1G4IFA5"/>
<evidence type="ECO:0000313" key="1">
    <source>
        <dbReference type="EMBL" id="SCU71038.1"/>
    </source>
</evidence>
<dbReference type="RefSeq" id="XP_067081761.1">
    <property type="nucleotide sequence ID" value="XM_067225660.1"/>
</dbReference>
<accession>A0A1G4IFA5</accession>
<proteinExistence type="predicted"/>
<gene>
    <name evidence="1" type="ORF">TEOVI_000261800</name>
</gene>
<reference evidence="1" key="1">
    <citation type="submission" date="2016-09" db="EMBL/GenBank/DDBJ databases">
        <authorList>
            <person name="Hebert L."/>
            <person name="Moumen B."/>
        </authorList>
    </citation>
    <scope>NUCLEOTIDE SEQUENCE [LARGE SCALE GENOMIC DNA]</scope>
    <source>
        <strain evidence="1">OVI</strain>
    </source>
</reference>
<dbReference type="VEuPathDB" id="TriTrypDB:TEOVI_000261800"/>